<proteinExistence type="predicted"/>
<dbReference type="AlphaFoldDB" id="A0A268AC13"/>
<dbReference type="InterPro" id="IPR014961">
    <property type="entry name" value="DUF1829"/>
</dbReference>
<evidence type="ECO:0000313" key="3">
    <source>
        <dbReference type="EMBL" id="PAD21652.1"/>
    </source>
</evidence>
<dbReference type="Pfam" id="PF08862">
    <property type="entry name" value="DUF1829"/>
    <property type="match status" value="1"/>
</dbReference>
<feature type="domain" description="DUF1828" evidence="1">
    <location>
        <begin position="37"/>
        <end position="129"/>
    </location>
</feature>
<evidence type="ECO:0000259" key="2">
    <source>
        <dbReference type="Pfam" id="PF08862"/>
    </source>
</evidence>
<gene>
    <name evidence="3" type="ORF">CHH64_07440</name>
</gene>
<reference evidence="3 4" key="1">
    <citation type="submission" date="2017-07" db="EMBL/GenBank/DDBJ databases">
        <title>Isolation and whole genome analysis of endospore-forming bacteria from heroin.</title>
        <authorList>
            <person name="Kalinowski J."/>
            <person name="Ahrens B."/>
            <person name="Al-Dilaimi A."/>
            <person name="Winkler A."/>
            <person name="Wibberg D."/>
            <person name="Schleenbecker U."/>
            <person name="Ruckert C."/>
            <person name="Wolfel R."/>
            <person name="Grass G."/>
        </authorList>
    </citation>
    <scope>NUCLEOTIDE SEQUENCE [LARGE SCALE GENOMIC DNA]</scope>
    <source>
        <strain evidence="3 4">7528</strain>
    </source>
</reference>
<name>A0A268AC13_9BACI</name>
<organism evidence="3 4">
    <name type="scientific">Terribacillus saccharophilus</name>
    <dbReference type="NCBI Taxonomy" id="361277"/>
    <lineage>
        <taxon>Bacteria</taxon>
        <taxon>Bacillati</taxon>
        <taxon>Bacillota</taxon>
        <taxon>Bacilli</taxon>
        <taxon>Bacillales</taxon>
        <taxon>Bacillaceae</taxon>
        <taxon>Terribacillus</taxon>
    </lineage>
</organism>
<comment type="caution">
    <text evidence="3">The sequence shown here is derived from an EMBL/GenBank/DDBJ whole genome shotgun (WGS) entry which is preliminary data.</text>
</comment>
<dbReference type="EMBL" id="NPBV01000008">
    <property type="protein sequence ID" value="PAD21652.1"/>
    <property type="molecule type" value="Genomic_DNA"/>
</dbReference>
<dbReference type="Pfam" id="PF08861">
    <property type="entry name" value="DUF1828"/>
    <property type="match status" value="1"/>
</dbReference>
<evidence type="ECO:0000259" key="1">
    <source>
        <dbReference type="Pfam" id="PF08861"/>
    </source>
</evidence>
<dbReference type="InterPro" id="IPR014960">
    <property type="entry name" value="DUF1828"/>
</dbReference>
<accession>A0A268AC13</accession>
<dbReference type="Proteomes" id="UP000216013">
    <property type="component" value="Unassembled WGS sequence"/>
</dbReference>
<evidence type="ECO:0000313" key="4">
    <source>
        <dbReference type="Proteomes" id="UP000216013"/>
    </source>
</evidence>
<sequence>MEVIKLITADSLKQEYMDWMNKQIKIHDNEDFIEIQTPFVDMHHDYISLIFTKLNNSFKLSDDGYIIDELDQMGVSLNQKGKRYDFFEMTLKTFGINFSKSTGELYVEFKSLREFPERQHRLIQCILKVIDMLLTTREKTISFFTEDIENFFIENNVLYNEGPSYMGKSSVSQVFDFALPKSKKSYPKLIKAVNKPSAQSYKDPLFSFIDIQDFKSDHEFLVLANDTETKISDKFIEPFNNYNIKVLRWTDRKNWVDNLKVI</sequence>
<evidence type="ECO:0008006" key="5">
    <source>
        <dbReference type="Google" id="ProtNLM"/>
    </source>
</evidence>
<protein>
    <recommendedName>
        <fullName evidence="5">DUF1828 domain-containing protein</fullName>
    </recommendedName>
</protein>
<feature type="domain" description="DUF1829" evidence="2">
    <location>
        <begin position="167"/>
        <end position="252"/>
    </location>
</feature>